<evidence type="ECO:0008006" key="2">
    <source>
        <dbReference type="Google" id="ProtNLM"/>
    </source>
</evidence>
<proteinExistence type="predicted"/>
<dbReference type="AlphaFoldDB" id="A0A0F9JU26"/>
<name>A0A0F9JU26_9ZZZZ</name>
<dbReference type="EMBL" id="LAZR01015386">
    <property type="protein sequence ID" value="KKM13403.1"/>
    <property type="molecule type" value="Genomic_DNA"/>
</dbReference>
<dbReference type="InterPro" id="IPR010836">
    <property type="entry name" value="SapC"/>
</dbReference>
<gene>
    <name evidence="1" type="ORF">LCGC14_1716570</name>
</gene>
<dbReference type="Pfam" id="PF07277">
    <property type="entry name" value="SapC"/>
    <property type="match status" value="1"/>
</dbReference>
<evidence type="ECO:0000313" key="1">
    <source>
        <dbReference type="EMBL" id="KKM13403.1"/>
    </source>
</evidence>
<organism evidence="1">
    <name type="scientific">marine sediment metagenome</name>
    <dbReference type="NCBI Taxonomy" id="412755"/>
    <lineage>
        <taxon>unclassified sequences</taxon>
        <taxon>metagenomes</taxon>
        <taxon>ecological metagenomes</taxon>
    </lineage>
</organism>
<accession>A0A0F9JU26</accession>
<sequence>MANHVLLDNISHKELKVITERGAKWGDNISCTAIYPSEFTKVQANQPIVFRKHPQSGQFEALALFGFENSENLLLDTQGNLALNYLPLSMQRQPFLIGQQTQYNQGIPEQSLVVHVDLDSPRINTTEGEAVFLEHGGNSDYLSHIAQVLNTLHLENQALPAFFEQLLELNLIEAFTIEYQQKNADKVTVGGFYTINQQTLNTLTSEQLQALQHSGYLQAIYMAIASLEQIPTLLNKKWAQQ</sequence>
<reference evidence="1" key="1">
    <citation type="journal article" date="2015" name="Nature">
        <title>Complex archaea that bridge the gap between prokaryotes and eukaryotes.</title>
        <authorList>
            <person name="Spang A."/>
            <person name="Saw J.H."/>
            <person name="Jorgensen S.L."/>
            <person name="Zaremba-Niedzwiedzka K."/>
            <person name="Martijn J."/>
            <person name="Lind A.E."/>
            <person name="van Eijk R."/>
            <person name="Schleper C."/>
            <person name="Guy L."/>
            <person name="Ettema T.J."/>
        </authorList>
    </citation>
    <scope>NUCLEOTIDE SEQUENCE</scope>
</reference>
<protein>
    <recommendedName>
        <fullName evidence="2">SapC family protein</fullName>
    </recommendedName>
</protein>
<comment type="caution">
    <text evidence="1">The sequence shown here is derived from an EMBL/GenBank/DDBJ whole genome shotgun (WGS) entry which is preliminary data.</text>
</comment>